<keyword evidence="3" id="KW-1185">Reference proteome</keyword>
<protein>
    <submittedName>
        <fullName evidence="2">Uncharacterized protein</fullName>
    </submittedName>
</protein>
<dbReference type="AlphaFoldDB" id="A0AAD9LPS1"/>
<feature type="compositionally biased region" description="Basic residues" evidence="1">
    <location>
        <begin position="53"/>
        <end position="62"/>
    </location>
</feature>
<sequence>MMSYPTRTWTSLHWNLSSPAVNGITNLTTEGSQDADEGRKPRSIKRSESGAKGKQHTVKKPRASSATTADARECLRYPDLTDSSDPSWWYKTAIDSQCNQEIHIPPEASYTKQKRLKAEKSVAELKRKLEEAAQSTVDGTTDLGKTIMILHADADRDERARVEVVEAERRAEREAQEERRHEERREEREAMEERRREERREKSERILTPLKDGDIERLLPSITSIRQAAEWGMGSVEKIYHRLLLPLPYDQDRGRVQLSNMFRLSNYRVRTTRISQILTTFTRTDDSRQC</sequence>
<dbReference type="EMBL" id="JASMQC010000009">
    <property type="protein sequence ID" value="KAK1942399.1"/>
    <property type="molecule type" value="Genomic_DNA"/>
</dbReference>
<evidence type="ECO:0000313" key="2">
    <source>
        <dbReference type="EMBL" id="KAK1942399.1"/>
    </source>
</evidence>
<feature type="region of interest" description="Disordered" evidence="1">
    <location>
        <begin position="168"/>
        <end position="202"/>
    </location>
</feature>
<dbReference type="Proteomes" id="UP001259832">
    <property type="component" value="Unassembled WGS sequence"/>
</dbReference>
<evidence type="ECO:0000313" key="3">
    <source>
        <dbReference type="Proteomes" id="UP001259832"/>
    </source>
</evidence>
<organism evidence="2 3">
    <name type="scientific">Phytophthora citrophthora</name>
    <dbReference type="NCBI Taxonomy" id="4793"/>
    <lineage>
        <taxon>Eukaryota</taxon>
        <taxon>Sar</taxon>
        <taxon>Stramenopiles</taxon>
        <taxon>Oomycota</taxon>
        <taxon>Peronosporomycetes</taxon>
        <taxon>Peronosporales</taxon>
        <taxon>Peronosporaceae</taxon>
        <taxon>Phytophthora</taxon>
    </lineage>
</organism>
<accession>A0AAD9LPS1</accession>
<feature type="compositionally biased region" description="Basic and acidic residues" evidence="1">
    <location>
        <begin position="36"/>
        <end position="51"/>
    </location>
</feature>
<reference evidence="2" key="1">
    <citation type="submission" date="2023-08" db="EMBL/GenBank/DDBJ databases">
        <title>Reference Genome Resource for the Citrus Pathogen Phytophthora citrophthora.</title>
        <authorList>
            <person name="Moller H."/>
            <person name="Coetzee B."/>
            <person name="Rose L.J."/>
            <person name="Van Niekerk J.M."/>
        </authorList>
    </citation>
    <scope>NUCLEOTIDE SEQUENCE</scope>
    <source>
        <strain evidence="2">STE-U-9442</strain>
    </source>
</reference>
<feature type="region of interest" description="Disordered" evidence="1">
    <location>
        <begin position="20"/>
        <end position="72"/>
    </location>
</feature>
<evidence type="ECO:0000256" key="1">
    <source>
        <dbReference type="SAM" id="MobiDB-lite"/>
    </source>
</evidence>
<name>A0AAD9LPS1_9STRA</name>
<feature type="compositionally biased region" description="Polar residues" evidence="1">
    <location>
        <begin position="20"/>
        <end position="32"/>
    </location>
</feature>
<dbReference type="PANTHER" id="PTHR48471:SF1">
    <property type="entry name" value="DDE TNP4 DOMAIN-CONTAINING PROTEIN"/>
    <property type="match status" value="1"/>
</dbReference>
<comment type="caution">
    <text evidence="2">The sequence shown here is derived from an EMBL/GenBank/DDBJ whole genome shotgun (WGS) entry which is preliminary data.</text>
</comment>
<gene>
    <name evidence="2" type="ORF">P3T76_005898</name>
</gene>
<dbReference type="PANTHER" id="PTHR48471">
    <property type="entry name" value="DDE TNP4 DOMAIN-CONTAINING PROTEIN"/>
    <property type="match status" value="1"/>
</dbReference>
<proteinExistence type="predicted"/>